<dbReference type="EMBL" id="AKWO02000023">
    <property type="protein sequence ID" value="EMG01528.1"/>
    <property type="molecule type" value="Genomic_DNA"/>
</dbReference>
<accession>M3FIA5</accession>
<name>M3FIA5_LEPBO</name>
<organism evidence="1 2">
    <name type="scientific">Leptospira borgpetersenii str. 200701203</name>
    <dbReference type="NCBI Taxonomy" id="1193007"/>
    <lineage>
        <taxon>Bacteria</taxon>
        <taxon>Pseudomonadati</taxon>
        <taxon>Spirochaetota</taxon>
        <taxon>Spirochaetia</taxon>
        <taxon>Leptospirales</taxon>
        <taxon>Leptospiraceae</taxon>
        <taxon>Leptospira</taxon>
    </lineage>
</organism>
<dbReference type="Proteomes" id="UP000011783">
    <property type="component" value="Unassembled WGS sequence"/>
</dbReference>
<proteinExistence type="predicted"/>
<comment type="caution">
    <text evidence="1">The sequence shown here is derived from an EMBL/GenBank/DDBJ whole genome shotgun (WGS) entry which is preliminary data.</text>
</comment>
<feature type="non-terminal residue" evidence="1">
    <location>
        <position position="89"/>
    </location>
</feature>
<gene>
    <name evidence="1" type="ORF">LEP1GSC123_4558</name>
</gene>
<evidence type="ECO:0000313" key="1">
    <source>
        <dbReference type="EMBL" id="EMG01528.1"/>
    </source>
</evidence>
<sequence>MNREIEFESRKTKRLTELTNLFQANIKQYKSTSYDEANTRTDFIDKFFELLDWDVRNVNGYSETYREVVREDKVIIEGKPKAPDYSFRV</sequence>
<protein>
    <submittedName>
        <fullName evidence="1">Uncharacterized protein</fullName>
    </submittedName>
</protein>
<dbReference type="AlphaFoldDB" id="M3FIA5"/>
<evidence type="ECO:0000313" key="2">
    <source>
        <dbReference type="Proteomes" id="UP000011783"/>
    </source>
</evidence>
<reference evidence="1 2" key="1">
    <citation type="submission" date="2013-01" db="EMBL/GenBank/DDBJ databases">
        <authorList>
            <person name="Harkins D.M."/>
            <person name="Durkin A.S."/>
            <person name="Brinkac L.M."/>
            <person name="Haft D.H."/>
            <person name="Selengut J.D."/>
            <person name="Sanka R."/>
            <person name="DePew J."/>
            <person name="Purushe J."/>
            <person name="Picardeau M."/>
            <person name="Werts C."/>
            <person name="Goarant C."/>
            <person name="Vinetz J.M."/>
            <person name="Sutton G.G."/>
            <person name="Nierman W.C."/>
            <person name="Fouts D.E."/>
        </authorList>
    </citation>
    <scope>NUCLEOTIDE SEQUENCE [LARGE SCALE GENOMIC DNA]</scope>
    <source>
        <strain evidence="1 2">200701203</strain>
    </source>
</reference>